<dbReference type="Gene3D" id="2.40.50.140">
    <property type="entry name" value="Nucleic acid-binding proteins"/>
    <property type="match status" value="1"/>
</dbReference>
<dbReference type="Pfam" id="PF03870">
    <property type="entry name" value="RNA_pol_Rpb8"/>
    <property type="match status" value="1"/>
</dbReference>
<dbReference type="FunFam" id="2.40.50.140:FF:000073">
    <property type="entry name" value="DNA-directed RNA polymerases I, II, and III subunit RPABC3"/>
    <property type="match status" value="1"/>
</dbReference>
<dbReference type="AlphaFoldDB" id="A0A0E0LF42"/>
<dbReference type="Gramene" id="OPUNC06G23670.1">
    <property type="protein sequence ID" value="OPUNC06G23670.1"/>
    <property type="gene ID" value="OPUNC06G23670"/>
</dbReference>
<dbReference type="GO" id="GO:0005736">
    <property type="term" value="C:RNA polymerase I complex"/>
    <property type="evidence" value="ECO:0007669"/>
    <property type="project" value="TreeGrafter"/>
</dbReference>
<comment type="similarity">
    <text evidence="2">Belongs to the eukaryotic RPB8 RNA polymerase subunit family.</text>
</comment>
<dbReference type="SMART" id="SM00658">
    <property type="entry name" value="RPOL8c"/>
    <property type="match status" value="1"/>
</dbReference>
<comment type="subcellular location">
    <subcellularLocation>
        <location evidence="1">Nucleus</location>
    </subcellularLocation>
</comment>
<dbReference type="GO" id="GO:0000419">
    <property type="term" value="C:RNA polymerase V complex"/>
    <property type="evidence" value="ECO:0007669"/>
    <property type="project" value="UniProtKB-ARBA"/>
</dbReference>
<dbReference type="PANTHER" id="PTHR10917:SF0">
    <property type="entry name" value="DNA-DIRECTED RNA POLYMERASES I, II, AND III SUBUNIT RPABC3"/>
    <property type="match status" value="1"/>
</dbReference>
<protein>
    <submittedName>
        <fullName evidence="4">Uncharacterized protein</fullName>
    </submittedName>
</protein>
<proteinExistence type="inferred from homology"/>
<dbReference type="GO" id="GO:0005666">
    <property type="term" value="C:RNA polymerase III complex"/>
    <property type="evidence" value="ECO:0007669"/>
    <property type="project" value="TreeGrafter"/>
</dbReference>
<dbReference type="GO" id="GO:0003899">
    <property type="term" value="F:DNA-directed RNA polymerase activity"/>
    <property type="evidence" value="ECO:0007669"/>
    <property type="project" value="InterPro"/>
</dbReference>
<keyword evidence="3" id="KW-0539">Nucleus</keyword>
<evidence type="ECO:0000313" key="4">
    <source>
        <dbReference type="EnsemblPlants" id="OPUNC06G23670.1"/>
    </source>
</evidence>
<evidence type="ECO:0000256" key="1">
    <source>
        <dbReference type="ARBA" id="ARBA00004123"/>
    </source>
</evidence>
<evidence type="ECO:0000313" key="5">
    <source>
        <dbReference type="Proteomes" id="UP000026962"/>
    </source>
</evidence>
<organism evidence="4">
    <name type="scientific">Oryza punctata</name>
    <name type="common">Red rice</name>
    <dbReference type="NCBI Taxonomy" id="4537"/>
    <lineage>
        <taxon>Eukaryota</taxon>
        <taxon>Viridiplantae</taxon>
        <taxon>Streptophyta</taxon>
        <taxon>Embryophyta</taxon>
        <taxon>Tracheophyta</taxon>
        <taxon>Spermatophyta</taxon>
        <taxon>Magnoliopsida</taxon>
        <taxon>Liliopsida</taxon>
        <taxon>Poales</taxon>
        <taxon>Poaceae</taxon>
        <taxon>BOP clade</taxon>
        <taxon>Oryzoideae</taxon>
        <taxon>Oryzeae</taxon>
        <taxon>Oryzinae</taxon>
        <taxon>Oryza</taxon>
    </lineage>
</organism>
<dbReference type="HOGENOM" id="CLU_1186617_0_0_1"/>
<dbReference type="eggNOG" id="KOG3400">
    <property type="taxonomic scope" value="Eukaryota"/>
</dbReference>
<dbReference type="PANTHER" id="PTHR10917">
    <property type="entry name" value="DNA-DIRECTED RNA POLYMERASES I, II, AND III SUBUNIT RPABC3"/>
    <property type="match status" value="1"/>
</dbReference>
<dbReference type="EnsemblPlants" id="OPUNC06G23670.1">
    <property type="protein sequence ID" value="OPUNC06G23670.1"/>
    <property type="gene ID" value="OPUNC06G23670"/>
</dbReference>
<reference evidence="4" key="1">
    <citation type="submission" date="2015-04" db="UniProtKB">
        <authorList>
            <consortium name="EnsemblPlants"/>
        </authorList>
    </citation>
    <scope>IDENTIFICATION</scope>
</reference>
<dbReference type="GO" id="GO:0006351">
    <property type="term" value="P:DNA-templated transcription"/>
    <property type="evidence" value="ECO:0007669"/>
    <property type="project" value="InterPro"/>
</dbReference>
<accession>A0A0E0LF42</accession>
<evidence type="ECO:0000256" key="2">
    <source>
        <dbReference type="ARBA" id="ARBA00008912"/>
    </source>
</evidence>
<dbReference type="Proteomes" id="UP000026962">
    <property type="component" value="Chromosome 6"/>
</dbReference>
<dbReference type="InterPro" id="IPR012340">
    <property type="entry name" value="NA-bd_OB-fold"/>
</dbReference>
<dbReference type="GO" id="GO:0005665">
    <property type="term" value="C:RNA polymerase II, core complex"/>
    <property type="evidence" value="ECO:0007669"/>
    <property type="project" value="UniProtKB-ARBA"/>
</dbReference>
<dbReference type="STRING" id="4537.A0A0E0LF42"/>
<name>A0A0E0LF42_ORYPU</name>
<evidence type="ECO:0000256" key="3">
    <source>
        <dbReference type="ARBA" id="ARBA00023242"/>
    </source>
</evidence>
<dbReference type="InterPro" id="IPR005570">
    <property type="entry name" value="RPABC3"/>
</dbReference>
<keyword evidence="5" id="KW-1185">Reference proteome</keyword>
<sequence length="203" mass="23279">MWAPLFPLPPSPRYPNHVKNPCQFPPRCRSRLRLRRRRARHTAPSAGEVDFLPLPRKMVEHLFEDIFTVTRLDPDGKKFDRVSRIEARSEQFDMYMQLDVATEVYPMRAGDRFTMVLAPTLNLDGTPDTGFYTQAGRKTLADKFDYVMHGKLYKISEDSSSGQATKVEIYASFGGLLMMLKGDPSSAASFELDQRLFLLIRKV</sequence>
<dbReference type="SUPFAM" id="SSF50249">
    <property type="entry name" value="Nucleic acid-binding proteins"/>
    <property type="match status" value="1"/>
</dbReference>
<dbReference type="OMA" id="KEDDKGW"/>
<reference evidence="4" key="2">
    <citation type="submission" date="2018-05" db="EMBL/GenBank/DDBJ databases">
        <title>OpunRS2 (Oryza punctata Reference Sequence Version 2).</title>
        <authorList>
            <person name="Zhang J."/>
            <person name="Kudrna D."/>
            <person name="Lee S."/>
            <person name="Talag J."/>
            <person name="Welchert J."/>
            <person name="Wing R.A."/>
        </authorList>
    </citation>
    <scope>NUCLEOTIDE SEQUENCE [LARGE SCALE GENOMIC DNA]</scope>
</reference>